<evidence type="ECO:0000313" key="2">
    <source>
        <dbReference type="Proteomes" id="UP000221359"/>
    </source>
</evidence>
<accession>A0A0K0N7A7</accession>
<protein>
    <submittedName>
        <fullName evidence="1">Uncharacterized protein</fullName>
    </submittedName>
</protein>
<sequence>MTRISESTWIRRTPSGLRWDVYLRGDLVATFLDESAATWFAENYPDDAEAVQS</sequence>
<organism evidence="1 2">
    <name type="scientific">Gordonia phage GMA2</name>
    <dbReference type="NCBI Taxonomy" id="1647283"/>
    <lineage>
        <taxon>Viruses</taxon>
        <taxon>Duplodnaviria</taxon>
        <taxon>Heunggongvirae</taxon>
        <taxon>Uroviricota</taxon>
        <taxon>Caudoviricetes</taxon>
        <taxon>Gimaduovirus</taxon>
        <taxon>Gimaduovirus GMA2</taxon>
    </lineage>
</organism>
<gene>
    <name evidence="1" type="ORF">GMA2_89</name>
</gene>
<name>A0A0K0N7A7_9CAUD</name>
<evidence type="ECO:0000313" key="1">
    <source>
        <dbReference type="EMBL" id="AKJ72627.1"/>
    </source>
</evidence>
<dbReference type="Proteomes" id="UP000221359">
    <property type="component" value="Segment"/>
</dbReference>
<proteinExistence type="predicted"/>
<reference evidence="1 2" key="1">
    <citation type="journal article" date="2015" name="PLoS ONE">
        <title>Lysis to Kill: Evaluation of the Lytic Abilities, and Genomics of Nine Bacteriophages Infective for Gordonia spp. and Their Potential Use in Activated Sludge Foam Biocontrol.</title>
        <authorList>
            <person name="Dyson Z.A."/>
            <person name="Tucci J."/>
            <person name="Seviour R.J."/>
            <person name="Petrovski S."/>
        </authorList>
    </citation>
    <scope>NUCLEOTIDE SEQUENCE [LARGE SCALE GENOMIC DNA]</scope>
</reference>
<dbReference type="EMBL" id="KR063281">
    <property type="protein sequence ID" value="AKJ72627.1"/>
    <property type="molecule type" value="Genomic_DNA"/>
</dbReference>
<keyword evidence="2" id="KW-1185">Reference proteome</keyword>